<dbReference type="GO" id="GO:0008483">
    <property type="term" value="F:transaminase activity"/>
    <property type="evidence" value="ECO:0007669"/>
    <property type="project" value="UniProtKB-KW"/>
</dbReference>
<dbReference type="RefSeq" id="WP_343806477.1">
    <property type="nucleotide sequence ID" value="NZ_BAAADE010000006.1"/>
</dbReference>
<feature type="domain" description="Aminotransferase class V" evidence="2">
    <location>
        <begin position="60"/>
        <end position="387"/>
    </location>
</feature>
<organism evidence="3 4">
    <name type="scientific">Paenochrobactrum glaciei</name>
    <dbReference type="NCBI Taxonomy" id="486407"/>
    <lineage>
        <taxon>Bacteria</taxon>
        <taxon>Pseudomonadati</taxon>
        <taxon>Pseudomonadota</taxon>
        <taxon>Alphaproteobacteria</taxon>
        <taxon>Hyphomicrobiales</taxon>
        <taxon>Brucellaceae</taxon>
        <taxon>Paenochrobactrum</taxon>
    </lineage>
</organism>
<keyword evidence="3" id="KW-0032">Aminotransferase</keyword>
<accession>A0ABN1GEK6</accession>
<dbReference type="Gene3D" id="3.40.640.10">
    <property type="entry name" value="Type I PLP-dependent aspartate aminotransferase-like (Major domain)"/>
    <property type="match status" value="1"/>
</dbReference>
<dbReference type="PANTHER" id="PTHR43586:SF15">
    <property type="entry name" value="BLR3095 PROTEIN"/>
    <property type="match status" value="1"/>
</dbReference>
<dbReference type="EMBL" id="BAAADE010000006">
    <property type="protein sequence ID" value="GAA0609887.1"/>
    <property type="molecule type" value="Genomic_DNA"/>
</dbReference>
<evidence type="ECO:0000259" key="2">
    <source>
        <dbReference type="Pfam" id="PF00266"/>
    </source>
</evidence>
<dbReference type="InterPro" id="IPR015422">
    <property type="entry name" value="PyrdxlP-dep_Trfase_small"/>
</dbReference>
<dbReference type="InterPro" id="IPR000192">
    <property type="entry name" value="Aminotrans_V_dom"/>
</dbReference>
<evidence type="ECO:0000313" key="4">
    <source>
        <dbReference type="Proteomes" id="UP001424441"/>
    </source>
</evidence>
<evidence type="ECO:0000313" key="3">
    <source>
        <dbReference type="EMBL" id="GAA0609887.1"/>
    </source>
</evidence>
<keyword evidence="4" id="KW-1185">Reference proteome</keyword>
<keyword evidence="1" id="KW-0663">Pyridoxal phosphate</keyword>
<protein>
    <submittedName>
        <fullName evidence="3">Aminotransferase class V-fold PLP-dependent enzyme</fullName>
    </submittedName>
</protein>
<name>A0ABN1GEK6_9HYPH</name>
<dbReference type="InterPro" id="IPR015424">
    <property type="entry name" value="PyrdxlP-dep_Trfase"/>
</dbReference>
<sequence length="398" mass="43876">MPVSKMSVSKIEAIRALFPALTSQTYMSICDKMILADPVRQAVDNFLDKLAMASANRTDHEDFVESSRVKFAQMMSVKPDEVAVTRNVSDGVNAIAWSFPFKTGDNIVICTNAEHPNNIYPWLRLRERDIDVRIVPAINGRIDIDAMTAAMDSRTRLATVASVSFAPGYRTDTTKLGEYCQKKNIFLLIDGVQSAGILHHDLAQEPVDAFATSTSKGLLGLYGSGFMYINENWLDRLNPAYLSRTGVDLGSDDASAMGEHHYQLYASGKRFEVGSYNLAASYAADASLSLLNAIGTQAIETHVLHLARALREGLAKYGLRVSKPQQALEESHIITCGELDAGGHGFSHDARINEMHKTLLDANITHTLRRGQLRFGLHVYNNMADVEHVLSILNNMKS</sequence>
<proteinExistence type="predicted"/>
<comment type="caution">
    <text evidence="3">The sequence shown here is derived from an EMBL/GenBank/DDBJ whole genome shotgun (WGS) entry which is preliminary data.</text>
</comment>
<dbReference type="PANTHER" id="PTHR43586">
    <property type="entry name" value="CYSTEINE DESULFURASE"/>
    <property type="match status" value="1"/>
</dbReference>
<dbReference type="InterPro" id="IPR015421">
    <property type="entry name" value="PyrdxlP-dep_Trfase_major"/>
</dbReference>
<reference evidence="3 4" key="1">
    <citation type="journal article" date="2019" name="Int. J. Syst. Evol. Microbiol.">
        <title>The Global Catalogue of Microorganisms (GCM) 10K type strain sequencing project: providing services to taxonomists for standard genome sequencing and annotation.</title>
        <authorList>
            <consortium name="The Broad Institute Genomics Platform"/>
            <consortium name="The Broad Institute Genome Sequencing Center for Infectious Disease"/>
            <person name="Wu L."/>
            <person name="Ma J."/>
        </authorList>
    </citation>
    <scope>NUCLEOTIDE SEQUENCE [LARGE SCALE GENOMIC DNA]</scope>
    <source>
        <strain evidence="3 4">JCM 15115</strain>
    </source>
</reference>
<dbReference type="Gene3D" id="3.90.1150.10">
    <property type="entry name" value="Aspartate Aminotransferase, domain 1"/>
    <property type="match status" value="1"/>
</dbReference>
<dbReference type="SUPFAM" id="SSF53383">
    <property type="entry name" value="PLP-dependent transferases"/>
    <property type="match status" value="1"/>
</dbReference>
<dbReference type="Pfam" id="PF00266">
    <property type="entry name" value="Aminotran_5"/>
    <property type="match status" value="1"/>
</dbReference>
<gene>
    <name evidence="3" type="ORF">GCM10008943_26870</name>
</gene>
<dbReference type="Proteomes" id="UP001424441">
    <property type="component" value="Unassembled WGS sequence"/>
</dbReference>
<evidence type="ECO:0000256" key="1">
    <source>
        <dbReference type="ARBA" id="ARBA00022898"/>
    </source>
</evidence>
<keyword evidence="3" id="KW-0808">Transferase</keyword>